<protein>
    <submittedName>
        <fullName evidence="3">Uncharacterized protein</fullName>
    </submittedName>
</protein>
<dbReference type="AlphaFoldDB" id="A0AA88P9T3"/>
<keyword evidence="4" id="KW-1185">Reference proteome</keyword>
<evidence type="ECO:0000313" key="4">
    <source>
        <dbReference type="Proteomes" id="UP001187343"/>
    </source>
</evidence>
<organism evidence="3 4">
    <name type="scientific">Cirrhinus molitorella</name>
    <name type="common">mud carp</name>
    <dbReference type="NCBI Taxonomy" id="172907"/>
    <lineage>
        <taxon>Eukaryota</taxon>
        <taxon>Metazoa</taxon>
        <taxon>Chordata</taxon>
        <taxon>Craniata</taxon>
        <taxon>Vertebrata</taxon>
        <taxon>Euteleostomi</taxon>
        <taxon>Actinopterygii</taxon>
        <taxon>Neopterygii</taxon>
        <taxon>Teleostei</taxon>
        <taxon>Ostariophysi</taxon>
        <taxon>Cypriniformes</taxon>
        <taxon>Cyprinidae</taxon>
        <taxon>Labeoninae</taxon>
        <taxon>Labeonini</taxon>
        <taxon>Cirrhinus</taxon>
    </lineage>
</organism>
<sequence>MPELESCSVGNCNHDEEKGSDGHRSRERGAPSPPPPRRQYHPMPITDSKLHDKTYDLRLSLSLELLRWEEGDELLKLAECESAPRRTKMDRKIRRGVLLEDEQPPVQQQPEEVPDHLDQHLPLELPTREVEQELLTLRTMLAQKDAEIEELKKNLTLTRLTPELLHRSNIANYFQYCTGFSYDQFNNLCSVFAVPKTAESTLEFAPIKEISESTSEFTSLQEISESIPEYTPAQEISESTSQSVPAQETSESAPELALAWQYLLPTPEFPVGSVLLKLLGELPVLPVSLKCSSALFWLSAKLSVLVFCFTGSALAS</sequence>
<evidence type="ECO:0000256" key="1">
    <source>
        <dbReference type="SAM" id="Coils"/>
    </source>
</evidence>
<comment type="caution">
    <text evidence="3">The sequence shown here is derived from an EMBL/GenBank/DDBJ whole genome shotgun (WGS) entry which is preliminary data.</text>
</comment>
<gene>
    <name evidence="3" type="ORF">Q8A67_018759</name>
</gene>
<feature type="coiled-coil region" evidence="1">
    <location>
        <begin position="134"/>
        <end position="161"/>
    </location>
</feature>
<reference evidence="3" key="1">
    <citation type="submission" date="2023-08" db="EMBL/GenBank/DDBJ databases">
        <title>Chromosome-level Genome Assembly of mud carp (Cirrhinus molitorella).</title>
        <authorList>
            <person name="Liu H."/>
        </authorList>
    </citation>
    <scope>NUCLEOTIDE SEQUENCE</scope>
    <source>
        <strain evidence="3">Prfri</strain>
        <tissue evidence="3">Muscle</tissue>
    </source>
</reference>
<evidence type="ECO:0000256" key="2">
    <source>
        <dbReference type="SAM" id="MobiDB-lite"/>
    </source>
</evidence>
<dbReference type="Proteomes" id="UP001187343">
    <property type="component" value="Unassembled WGS sequence"/>
</dbReference>
<feature type="compositionally biased region" description="Basic and acidic residues" evidence="2">
    <location>
        <begin position="13"/>
        <end position="29"/>
    </location>
</feature>
<evidence type="ECO:0000313" key="3">
    <source>
        <dbReference type="EMBL" id="KAK2881491.1"/>
    </source>
</evidence>
<accession>A0AA88P9T3</accession>
<dbReference type="EMBL" id="JAUYZG010000018">
    <property type="protein sequence ID" value="KAK2881491.1"/>
    <property type="molecule type" value="Genomic_DNA"/>
</dbReference>
<proteinExistence type="predicted"/>
<name>A0AA88P9T3_9TELE</name>
<keyword evidence="1" id="KW-0175">Coiled coil</keyword>
<feature type="region of interest" description="Disordered" evidence="2">
    <location>
        <begin position="1"/>
        <end position="49"/>
    </location>
</feature>